<evidence type="ECO:0000256" key="1">
    <source>
        <dbReference type="ARBA" id="ARBA00022448"/>
    </source>
</evidence>
<dbReference type="GO" id="GO:0005886">
    <property type="term" value="C:plasma membrane"/>
    <property type="evidence" value="ECO:0007669"/>
    <property type="project" value="TreeGrafter"/>
</dbReference>
<dbReference type="PROSITE" id="PS50893">
    <property type="entry name" value="ABC_TRANSPORTER_2"/>
    <property type="match status" value="1"/>
</dbReference>
<dbReference type="PANTHER" id="PTHR24220">
    <property type="entry name" value="IMPORT ATP-BINDING PROTEIN"/>
    <property type="match status" value="1"/>
</dbReference>
<dbReference type="SMART" id="SM00382">
    <property type="entry name" value="AAA"/>
    <property type="match status" value="1"/>
</dbReference>
<accession>A0A832A631</accession>
<dbReference type="GO" id="GO:0098796">
    <property type="term" value="C:membrane protein complex"/>
    <property type="evidence" value="ECO:0007669"/>
    <property type="project" value="UniProtKB-ARBA"/>
</dbReference>
<dbReference type="InterPro" id="IPR017911">
    <property type="entry name" value="MacB-like_ATP-bd"/>
</dbReference>
<dbReference type="InterPro" id="IPR017871">
    <property type="entry name" value="ABC_transporter-like_CS"/>
</dbReference>
<dbReference type="InterPro" id="IPR015854">
    <property type="entry name" value="ABC_transpr_LolD-like"/>
</dbReference>
<dbReference type="SUPFAM" id="SSF52540">
    <property type="entry name" value="P-loop containing nucleoside triphosphate hydrolases"/>
    <property type="match status" value="1"/>
</dbReference>
<dbReference type="PANTHER" id="PTHR24220:SF86">
    <property type="entry name" value="ABC TRANSPORTER ABCH.1"/>
    <property type="match status" value="1"/>
</dbReference>
<dbReference type="GO" id="GO:0016887">
    <property type="term" value="F:ATP hydrolysis activity"/>
    <property type="evidence" value="ECO:0007669"/>
    <property type="project" value="InterPro"/>
</dbReference>
<protein>
    <submittedName>
        <fullName evidence="6">ABC transporter ATP-binding protein</fullName>
    </submittedName>
</protein>
<dbReference type="EMBL" id="DSTK01000039">
    <property type="protein sequence ID" value="HFK98352.1"/>
    <property type="molecule type" value="Genomic_DNA"/>
</dbReference>
<gene>
    <name evidence="6" type="ORF">ENS06_13655</name>
</gene>
<name>A0A832A631_9BACT</name>
<dbReference type="FunFam" id="3.40.50.300:FF:000032">
    <property type="entry name" value="Export ABC transporter ATP-binding protein"/>
    <property type="match status" value="1"/>
</dbReference>
<evidence type="ECO:0000259" key="5">
    <source>
        <dbReference type="PROSITE" id="PS50893"/>
    </source>
</evidence>
<evidence type="ECO:0000256" key="4">
    <source>
        <dbReference type="ARBA" id="ARBA00038388"/>
    </source>
</evidence>
<feature type="domain" description="ABC transporter" evidence="5">
    <location>
        <begin position="4"/>
        <end position="239"/>
    </location>
</feature>
<evidence type="ECO:0000313" key="6">
    <source>
        <dbReference type="EMBL" id="HFK98352.1"/>
    </source>
</evidence>
<dbReference type="GO" id="GO:0022857">
    <property type="term" value="F:transmembrane transporter activity"/>
    <property type="evidence" value="ECO:0007669"/>
    <property type="project" value="TreeGrafter"/>
</dbReference>
<evidence type="ECO:0000256" key="2">
    <source>
        <dbReference type="ARBA" id="ARBA00022741"/>
    </source>
</evidence>
<comment type="similarity">
    <text evidence="4">Belongs to the ABC transporter superfamily. Macrolide exporter (TC 3.A.1.122) family.</text>
</comment>
<organism evidence="6">
    <name type="scientific">Desulfacinum infernum</name>
    <dbReference type="NCBI Taxonomy" id="35837"/>
    <lineage>
        <taxon>Bacteria</taxon>
        <taxon>Pseudomonadati</taxon>
        <taxon>Thermodesulfobacteriota</taxon>
        <taxon>Syntrophobacteria</taxon>
        <taxon>Syntrophobacterales</taxon>
        <taxon>Syntrophobacteraceae</taxon>
        <taxon>Desulfacinum</taxon>
    </lineage>
</organism>
<dbReference type="AlphaFoldDB" id="A0A832A631"/>
<dbReference type="PROSITE" id="PS00211">
    <property type="entry name" value="ABC_TRANSPORTER_1"/>
    <property type="match status" value="1"/>
</dbReference>
<dbReference type="InterPro" id="IPR003439">
    <property type="entry name" value="ABC_transporter-like_ATP-bd"/>
</dbReference>
<comment type="caution">
    <text evidence="6">The sequence shown here is derived from an EMBL/GenBank/DDBJ whole genome shotgun (WGS) entry which is preliminary data.</text>
</comment>
<reference evidence="6" key="1">
    <citation type="journal article" date="2020" name="mSystems">
        <title>Genome- and Community-Level Interaction Insights into Carbon Utilization and Element Cycling Functions of Hydrothermarchaeota in Hydrothermal Sediment.</title>
        <authorList>
            <person name="Zhou Z."/>
            <person name="Liu Y."/>
            <person name="Xu W."/>
            <person name="Pan J."/>
            <person name="Luo Z.H."/>
            <person name="Li M."/>
        </authorList>
    </citation>
    <scope>NUCLEOTIDE SEQUENCE [LARGE SCALE GENOMIC DNA]</scope>
    <source>
        <strain evidence="6">SpSt-456</strain>
    </source>
</reference>
<proteinExistence type="inferred from homology"/>
<keyword evidence="1" id="KW-0813">Transport</keyword>
<dbReference type="Gene3D" id="3.40.50.300">
    <property type="entry name" value="P-loop containing nucleotide triphosphate hydrolases"/>
    <property type="match status" value="1"/>
</dbReference>
<sequence length="241" mass="26370">MSLCVLEDVRKTYILGDVRVDVLRGVSLQIEPGEFTAIMGPSGSGKTTLMNILGCLDVPTQGRYILAGKDVTHMSDDELSRMRSEHIGFIFQSFHLLPYATALENVLLPTLYLERRLDGRKKRAMELLALVGLEDRAGFKPSQLSGGQQQRVAIARALMNAPRLILADEPTGALDSATAKDIMTLLSDLNAQGTTVVVVTHDPEVAGYARRIVRVRDGMVVEDRQTVSETTERRAHGAVLA</sequence>
<evidence type="ECO:0000256" key="3">
    <source>
        <dbReference type="ARBA" id="ARBA00022840"/>
    </source>
</evidence>
<keyword evidence="3 6" id="KW-0067">ATP-binding</keyword>
<dbReference type="InterPro" id="IPR027417">
    <property type="entry name" value="P-loop_NTPase"/>
</dbReference>
<keyword evidence="2" id="KW-0547">Nucleotide-binding</keyword>
<dbReference type="CDD" id="cd03255">
    <property type="entry name" value="ABC_MJ0796_LolCDE_FtsE"/>
    <property type="match status" value="1"/>
</dbReference>
<dbReference type="Pfam" id="PF00005">
    <property type="entry name" value="ABC_tran"/>
    <property type="match status" value="1"/>
</dbReference>
<dbReference type="InterPro" id="IPR003593">
    <property type="entry name" value="AAA+_ATPase"/>
</dbReference>
<dbReference type="GO" id="GO:0005524">
    <property type="term" value="F:ATP binding"/>
    <property type="evidence" value="ECO:0007669"/>
    <property type="project" value="UniProtKB-KW"/>
</dbReference>